<evidence type="ECO:0000256" key="1">
    <source>
        <dbReference type="ARBA" id="ARBA00007626"/>
    </source>
</evidence>
<reference evidence="4 5" key="1">
    <citation type="submission" date="2020-10" db="EMBL/GenBank/DDBJ databases">
        <title>The Coptis chinensis genome and diversification of protoberbering-type alkaloids.</title>
        <authorList>
            <person name="Wang B."/>
            <person name="Shu S."/>
            <person name="Song C."/>
            <person name="Liu Y."/>
        </authorList>
    </citation>
    <scope>NUCLEOTIDE SEQUENCE [LARGE SCALE GENOMIC DNA]</scope>
    <source>
        <strain evidence="4">HL-2020</strain>
        <tissue evidence="4">Leaf</tissue>
    </source>
</reference>
<evidence type="ECO:0000256" key="3">
    <source>
        <dbReference type="PROSITE-ProRule" id="PRU00708"/>
    </source>
</evidence>
<comment type="caution">
    <text evidence="4">The sequence shown here is derived from an EMBL/GenBank/DDBJ whole genome shotgun (WGS) entry which is preliminary data.</text>
</comment>
<dbReference type="PANTHER" id="PTHR47941">
    <property type="entry name" value="PENTATRICOPEPTIDE REPEAT-CONTAINING PROTEIN 3, MITOCHONDRIAL"/>
    <property type="match status" value="1"/>
</dbReference>
<gene>
    <name evidence="4" type="ORF">IFM89_025919</name>
</gene>
<dbReference type="InterPro" id="IPR011990">
    <property type="entry name" value="TPR-like_helical_dom_sf"/>
</dbReference>
<feature type="repeat" description="PPR" evidence="3">
    <location>
        <begin position="181"/>
        <end position="212"/>
    </location>
</feature>
<comment type="similarity">
    <text evidence="1">Belongs to the PPR family. P subfamily.</text>
</comment>
<evidence type="ECO:0008006" key="6">
    <source>
        <dbReference type="Google" id="ProtNLM"/>
    </source>
</evidence>
<protein>
    <recommendedName>
        <fullName evidence="6">Pentatricopeptide repeat-containing protein</fullName>
    </recommendedName>
</protein>
<evidence type="ECO:0000256" key="2">
    <source>
        <dbReference type="ARBA" id="ARBA00022737"/>
    </source>
</evidence>
<keyword evidence="2" id="KW-0677">Repeat</keyword>
<dbReference type="InterPro" id="IPR002885">
    <property type="entry name" value="PPR_rpt"/>
</dbReference>
<organism evidence="4 5">
    <name type="scientific">Coptis chinensis</name>
    <dbReference type="NCBI Taxonomy" id="261450"/>
    <lineage>
        <taxon>Eukaryota</taxon>
        <taxon>Viridiplantae</taxon>
        <taxon>Streptophyta</taxon>
        <taxon>Embryophyta</taxon>
        <taxon>Tracheophyta</taxon>
        <taxon>Spermatophyta</taxon>
        <taxon>Magnoliopsida</taxon>
        <taxon>Ranunculales</taxon>
        <taxon>Ranunculaceae</taxon>
        <taxon>Coptidoideae</taxon>
        <taxon>Coptis</taxon>
    </lineage>
</organism>
<dbReference type="AlphaFoldDB" id="A0A835HHG4"/>
<dbReference type="Proteomes" id="UP000631114">
    <property type="component" value="Unassembled WGS sequence"/>
</dbReference>
<sequence>MKLYGMLARAEEKELKQKTNSDWHTMGDRGTAYFHNTIKERRRNAICYWTANEQKKTTILVGGLFEDDASALAETLGIKFVSVPVTYLGVPLIASKLGSDGSVGSDLAGYGGTLRDHTGEVLLAYTEFAWLCVKHVKSNAIVIAKVRAIDVDSTSWDCIVGEVDVALKLFSEMQEKGLVRNVITYTTMILGLSKEGRSDEAFQLNEDMIDEA</sequence>
<accession>A0A835HHG4</accession>
<evidence type="ECO:0000313" key="5">
    <source>
        <dbReference type="Proteomes" id="UP000631114"/>
    </source>
</evidence>
<dbReference type="OrthoDB" id="1092629at2759"/>
<evidence type="ECO:0000313" key="4">
    <source>
        <dbReference type="EMBL" id="KAF9598218.1"/>
    </source>
</evidence>
<name>A0A835HHG4_9MAGN</name>
<dbReference type="PROSITE" id="PS51375">
    <property type="entry name" value="PPR"/>
    <property type="match status" value="1"/>
</dbReference>
<dbReference type="Pfam" id="PF13041">
    <property type="entry name" value="PPR_2"/>
    <property type="match status" value="1"/>
</dbReference>
<dbReference type="NCBIfam" id="TIGR00756">
    <property type="entry name" value="PPR"/>
    <property type="match status" value="2"/>
</dbReference>
<proteinExistence type="inferred from homology"/>
<dbReference type="Gene3D" id="1.25.40.10">
    <property type="entry name" value="Tetratricopeptide repeat domain"/>
    <property type="match status" value="1"/>
</dbReference>
<keyword evidence="5" id="KW-1185">Reference proteome</keyword>
<dbReference type="EMBL" id="JADFTS010000007">
    <property type="protein sequence ID" value="KAF9598218.1"/>
    <property type="molecule type" value="Genomic_DNA"/>
</dbReference>